<proteinExistence type="predicted"/>
<dbReference type="Proteomes" id="UP000308181">
    <property type="component" value="Unassembled WGS sequence"/>
</dbReference>
<evidence type="ECO:0000313" key="1">
    <source>
        <dbReference type="EMBL" id="TKB95562.1"/>
    </source>
</evidence>
<gene>
    <name evidence="1" type="ORF">FA046_16310</name>
</gene>
<name>A0A4U1BTU0_9SPHI</name>
<comment type="caution">
    <text evidence="1">The sequence shown here is derived from an EMBL/GenBank/DDBJ whole genome shotgun (WGS) entry which is preliminary data.</text>
</comment>
<sequence>MKNLFTFAKLYPIIKMIVLAVFLSTPVIAQINYKTQNYTHQLSPVKVSISFLNFENILTPITAGILMEGQLKDKLFYNMQFRQGYIRDFTIAPDKLLTTQKESKGTVFETGVDYPFSDKIKAGKVKVTSSLSFDGLNTFQEKYFLADCDVRSYWAFSGGLMKNIRPKYINSDSSTYIISGGQDIKASDGNFTHFSQNSNGLYAGIVHRKIKKAVVNSEKWNYRVFYSTKFYAQVLIGSTKIDDIVYNNQTYKIDNAKQEPLGYRIGWQWDQMGAVTGFEFGKMPGITLETPVQKSELDKIFKHNPYLNYVRFTFHFNIFNGDKSYAMKNKQS</sequence>
<dbReference type="EMBL" id="SWBP01000008">
    <property type="protein sequence ID" value="TKB95562.1"/>
    <property type="molecule type" value="Genomic_DNA"/>
</dbReference>
<protein>
    <submittedName>
        <fullName evidence="1">Uncharacterized protein</fullName>
    </submittedName>
</protein>
<evidence type="ECO:0000313" key="2">
    <source>
        <dbReference type="Proteomes" id="UP000308181"/>
    </source>
</evidence>
<reference evidence="1 2" key="1">
    <citation type="submission" date="2019-04" db="EMBL/GenBank/DDBJ databases">
        <title>Pedobacter sp. AR-3-17 sp. nov., isolated from Arctic soil.</title>
        <authorList>
            <person name="Dahal R.H."/>
            <person name="Kim D.-U."/>
        </authorList>
    </citation>
    <scope>NUCLEOTIDE SEQUENCE [LARGE SCALE GENOMIC DNA]</scope>
    <source>
        <strain evidence="1 2">AR-3-17</strain>
    </source>
</reference>
<accession>A0A4U1BTU0</accession>
<keyword evidence="2" id="KW-1185">Reference proteome</keyword>
<dbReference type="RefSeq" id="WP_136827608.1">
    <property type="nucleotide sequence ID" value="NZ_SWBP01000008.1"/>
</dbReference>
<organism evidence="1 2">
    <name type="scientific">Pedobacter cryophilus</name>
    <dbReference type="NCBI Taxonomy" id="2571271"/>
    <lineage>
        <taxon>Bacteria</taxon>
        <taxon>Pseudomonadati</taxon>
        <taxon>Bacteroidota</taxon>
        <taxon>Sphingobacteriia</taxon>
        <taxon>Sphingobacteriales</taxon>
        <taxon>Sphingobacteriaceae</taxon>
        <taxon>Pedobacter</taxon>
    </lineage>
</organism>
<dbReference type="AlphaFoldDB" id="A0A4U1BTU0"/>